<dbReference type="GO" id="GO:0030897">
    <property type="term" value="C:HOPS complex"/>
    <property type="evidence" value="ECO:0007669"/>
    <property type="project" value="TreeGrafter"/>
</dbReference>
<reference evidence="3" key="3">
    <citation type="submission" date="2025-09" db="UniProtKB">
        <authorList>
            <consortium name="Ensembl"/>
        </authorList>
    </citation>
    <scope>IDENTIFICATION</scope>
</reference>
<dbReference type="Ensembl" id="ENSCSAVT00000015423.1">
    <property type="protein sequence ID" value="ENSCSAVP00000015249.1"/>
    <property type="gene ID" value="ENSCSAVG00000008950.1"/>
</dbReference>
<proteinExistence type="predicted"/>
<accession>H2ZCD3</accession>
<dbReference type="GO" id="GO:0033263">
    <property type="term" value="C:CORVET complex"/>
    <property type="evidence" value="ECO:0007669"/>
    <property type="project" value="TreeGrafter"/>
</dbReference>
<reference evidence="4" key="1">
    <citation type="submission" date="2003-08" db="EMBL/GenBank/DDBJ databases">
        <authorList>
            <person name="Birren B."/>
            <person name="Nusbaum C."/>
            <person name="Abebe A."/>
            <person name="Abouelleil A."/>
            <person name="Adekoya E."/>
            <person name="Ait-zahra M."/>
            <person name="Allen N."/>
            <person name="Allen T."/>
            <person name="An P."/>
            <person name="Anderson M."/>
            <person name="Anderson S."/>
            <person name="Arachchi H."/>
            <person name="Armbruster J."/>
            <person name="Bachantsang P."/>
            <person name="Baldwin J."/>
            <person name="Barry A."/>
            <person name="Bayul T."/>
            <person name="Blitshsteyn B."/>
            <person name="Bloom T."/>
            <person name="Blye J."/>
            <person name="Boguslavskiy L."/>
            <person name="Borowsky M."/>
            <person name="Boukhgalter B."/>
            <person name="Brunache A."/>
            <person name="Butler J."/>
            <person name="Calixte N."/>
            <person name="Calvo S."/>
            <person name="Camarata J."/>
            <person name="Campo K."/>
            <person name="Chang J."/>
            <person name="Cheshatsang Y."/>
            <person name="Citroen M."/>
            <person name="Collymore A."/>
            <person name="Considine T."/>
            <person name="Cook A."/>
            <person name="Cooke P."/>
            <person name="Corum B."/>
            <person name="Cuomo C."/>
            <person name="David R."/>
            <person name="Dawoe T."/>
            <person name="Degray S."/>
            <person name="Dodge S."/>
            <person name="Dooley K."/>
            <person name="Dorje P."/>
            <person name="Dorjee K."/>
            <person name="Dorris L."/>
            <person name="Duffey N."/>
            <person name="Dupes A."/>
            <person name="Elkins T."/>
            <person name="Engels R."/>
            <person name="Erickson J."/>
            <person name="Farina A."/>
            <person name="Faro S."/>
            <person name="Ferreira P."/>
            <person name="Fischer H."/>
            <person name="Fitzgerald M."/>
            <person name="Foley K."/>
            <person name="Gage D."/>
            <person name="Galagan J."/>
            <person name="Gearin G."/>
            <person name="Gnerre S."/>
            <person name="Gnirke A."/>
            <person name="Goyette A."/>
            <person name="Graham J."/>
            <person name="Grandbois E."/>
            <person name="Gyaltsen K."/>
            <person name="Hafez N."/>
            <person name="Hagopian D."/>
            <person name="Hagos B."/>
            <person name="Hall J."/>
            <person name="Hatcher B."/>
            <person name="Heller A."/>
            <person name="Higgins H."/>
            <person name="Honan T."/>
            <person name="Horn A."/>
            <person name="Houde N."/>
            <person name="Hughes L."/>
            <person name="Hulme W."/>
            <person name="Husby E."/>
            <person name="Iliev I."/>
            <person name="Jaffe D."/>
            <person name="Jones C."/>
            <person name="Kamal M."/>
            <person name="Kamat A."/>
            <person name="Kamvysselis M."/>
            <person name="Karlsson E."/>
            <person name="Kells C."/>
            <person name="Kieu A."/>
            <person name="Kisner P."/>
            <person name="Kodira C."/>
            <person name="Kulbokas E."/>
            <person name="Labutti K."/>
            <person name="Lama D."/>
            <person name="Landers T."/>
            <person name="Leger J."/>
            <person name="Levine S."/>
            <person name="Lewis D."/>
            <person name="Lewis T."/>
            <person name="Lindblad-toh K."/>
            <person name="Liu X."/>
            <person name="Lokyitsang T."/>
            <person name="Lokyitsang Y."/>
            <person name="Lucien O."/>
            <person name="Lui A."/>
            <person name="Ma L.J."/>
            <person name="Mabbitt R."/>
            <person name="Macdonald J."/>
            <person name="Maclean C."/>
            <person name="Major J."/>
            <person name="Manning J."/>
            <person name="Marabella R."/>
            <person name="Maru K."/>
            <person name="Matthews C."/>
            <person name="Mauceli E."/>
            <person name="Mccarthy M."/>
            <person name="Mcdonough S."/>
            <person name="Mcghee T."/>
            <person name="Meldrim J."/>
            <person name="Meneus L."/>
            <person name="Mesirov J."/>
            <person name="Mihalev A."/>
            <person name="Mihova T."/>
            <person name="Mikkelsen T."/>
            <person name="Mlenga V."/>
            <person name="Moru K."/>
            <person name="Mozes J."/>
            <person name="Mulrain L."/>
            <person name="Munson G."/>
            <person name="Naylor J."/>
            <person name="Newes C."/>
            <person name="Nguyen C."/>
            <person name="Nguyen N."/>
            <person name="Nguyen T."/>
            <person name="Nicol R."/>
            <person name="Nielsen C."/>
            <person name="Nizzari M."/>
            <person name="Norbu C."/>
            <person name="Norbu N."/>
            <person name="O'donnell P."/>
            <person name="Okoawo O."/>
            <person name="O'leary S."/>
            <person name="Omotosho B."/>
            <person name="O'neill K."/>
            <person name="Osman S."/>
            <person name="Parker S."/>
            <person name="Perrin D."/>
            <person name="Phunkhang P."/>
            <person name="Piqani B."/>
            <person name="Purcell S."/>
            <person name="Rachupka T."/>
            <person name="Ramasamy U."/>
            <person name="Rameau R."/>
            <person name="Ray V."/>
            <person name="Raymond C."/>
            <person name="Retta R."/>
            <person name="Richardson S."/>
            <person name="Rise C."/>
            <person name="Rodriguez J."/>
            <person name="Rogers J."/>
            <person name="Rogov P."/>
            <person name="Rutman M."/>
            <person name="Schupbach R."/>
            <person name="Seaman C."/>
            <person name="Settipalli S."/>
            <person name="Sharpe T."/>
            <person name="Sheridan J."/>
            <person name="Sherpa N."/>
            <person name="Shi J."/>
            <person name="Smirnov S."/>
            <person name="Smith C."/>
            <person name="Sougnez C."/>
            <person name="Spencer B."/>
            <person name="Stalker J."/>
            <person name="Stange-thomann N."/>
            <person name="Stavropoulos S."/>
            <person name="Stetson K."/>
            <person name="Stone C."/>
            <person name="Stone S."/>
            <person name="Stubbs M."/>
            <person name="Talamas J."/>
            <person name="Tchuinga P."/>
            <person name="Tenzing P."/>
            <person name="Tesfaye S."/>
            <person name="Theodore J."/>
            <person name="Thoulutsang Y."/>
            <person name="Topham K."/>
            <person name="Towey S."/>
            <person name="Tsamla T."/>
            <person name="Tsomo N."/>
            <person name="Vallee D."/>
            <person name="Vassiliev H."/>
            <person name="Venkataraman V."/>
            <person name="Vinson J."/>
            <person name="Vo A."/>
            <person name="Wade C."/>
            <person name="Wang S."/>
            <person name="Wangchuk T."/>
            <person name="Wangdi T."/>
            <person name="Whittaker C."/>
            <person name="Wilkinson J."/>
            <person name="Wu Y."/>
            <person name="Wyman D."/>
            <person name="Yadav S."/>
            <person name="Yang S."/>
            <person name="Yang X."/>
            <person name="Yeager S."/>
            <person name="Yee E."/>
            <person name="Young G."/>
            <person name="Zainoun J."/>
            <person name="Zembeck L."/>
            <person name="Zimmer A."/>
            <person name="Zody M."/>
            <person name="Lander E."/>
        </authorList>
    </citation>
    <scope>NUCLEOTIDE SEQUENCE [LARGE SCALE GENOMIC DNA]</scope>
</reference>
<feature type="domain" description="Vacuolar protein sorting-associated protein 8 central" evidence="1">
    <location>
        <begin position="160"/>
        <end position="301"/>
    </location>
</feature>
<reference evidence="3" key="2">
    <citation type="submission" date="2025-08" db="UniProtKB">
        <authorList>
            <consortium name="Ensembl"/>
        </authorList>
    </citation>
    <scope>IDENTIFICATION</scope>
</reference>
<evidence type="ECO:0000313" key="4">
    <source>
        <dbReference type="Proteomes" id="UP000007875"/>
    </source>
</evidence>
<dbReference type="AlphaFoldDB" id="H2ZCD3"/>
<name>H2ZCD3_CIOSA</name>
<evidence type="ECO:0000259" key="2">
    <source>
        <dbReference type="Pfam" id="PF25066"/>
    </source>
</evidence>
<keyword evidence="4" id="KW-1185">Reference proteome</keyword>
<dbReference type="InterPro" id="IPR025941">
    <property type="entry name" value="Vps8_central_dom"/>
</dbReference>
<dbReference type="PANTHER" id="PTHR12616">
    <property type="entry name" value="VACUOLAR PROTEIN SORTING VPS41"/>
    <property type="match status" value="1"/>
</dbReference>
<dbReference type="Pfam" id="PF23410">
    <property type="entry name" value="Beta-prop_VPS8"/>
    <property type="match status" value="1"/>
</dbReference>
<dbReference type="InterPro" id="IPR045111">
    <property type="entry name" value="Vps41/Vps8"/>
</dbReference>
<dbReference type="GO" id="GO:0006623">
    <property type="term" value="P:protein targeting to vacuole"/>
    <property type="evidence" value="ECO:0007669"/>
    <property type="project" value="InterPro"/>
</dbReference>
<dbReference type="GO" id="GO:0005769">
    <property type="term" value="C:early endosome"/>
    <property type="evidence" value="ECO:0007669"/>
    <property type="project" value="TreeGrafter"/>
</dbReference>
<dbReference type="Proteomes" id="UP000007875">
    <property type="component" value="Unassembled WGS sequence"/>
</dbReference>
<feature type="domain" description="VPS8-like TPR-like repeats" evidence="2">
    <location>
        <begin position="634"/>
        <end position="697"/>
    </location>
</feature>
<dbReference type="GeneTree" id="ENSGT00390000010672"/>
<dbReference type="PANTHER" id="PTHR12616:SF8">
    <property type="entry name" value="VACUOLAR PROTEIN SORTING-ASSOCIATED PROTEIN 8 HOMOLOG"/>
    <property type="match status" value="1"/>
</dbReference>
<dbReference type="InterPro" id="IPR059070">
    <property type="entry name" value="TPR_VPS8_2"/>
</dbReference>
<evidence type="ECO:0000313" key="3">
    <source>
        <dbReference type="Ensembl" id="ENSCSAVP00000015249.1"/>
    </source>
</evidence>
<dbReference type="Pfam" id="PF25066">
    <property type="entry name" value="TPR_VPS8_2"/>
    <property type="match status" value="1"/>
</dbReference>
<dbReference type="HOGENOM" id="CLU_387621_0_0_1"/>
<evidence type="ECO:0000259" key="1">
    <source>
        <dbReference type="Pfam" id="PF12816"/>
    </source>
</evidence>
<protein>
    <submittedName>
        <fullName evidence="3">Uncharacterized protein</fullName>
    </submittedName>
</protein>
<sequence length="713" mass="81074">ILMYDVTNGKLLRTITDAHPPGTAVLHIKFTDDPTLAVCNDSGGSVFELNFRRLMGVRSCESRCLFSGSRGEVCAIQTLHLNKNIADHPLRDRHMLAMGTLTKVGVKVIKQLFYIKVLIEFYRNVVPICVNHCLHIGRVDVLFGRIYERFRVDCVAHGAFLECLEPYILNNQLQSISPEVMQDFVTHYQAKGMLSNVESCLLHLDVSSLDLHQVLHLCWAHGLYDAIISIHNRSMKDYLGPLFELLSILEAALGTGAPLSEKMTNLGNKLLVYVSCCLAGVGYPHGVLDEETSTRLKKEVIFTYQILLYLIFFQQFVDILLQVMLESQGFKALVELLQCGFIKMSYTQRLVHLAEQASFYKVLRFLHTQQRRFDLVFVAHIRDPAESENAFAYIQDILTNPSTTDQEKETLKNKVLEHIKDLININGKKSVNLVTTSLQGTIQTIAAKLHVSWYLFLYLVCSLSYEESTYDAPNPSNDPDTCELYLSLMCQFNRGQVVAFIQECEACRPHKALEIVRRYRVDSATAYLLEKSGDVSAAFNILLSVANEKIKLLNEVNLYYSDDGHLHLQEVMSSVDDVIGLCQRNSSKLQEKQREKLWFSLLDVVLKPQYHLVDSDDHEDVKQLAQRVLTSMIGHMTLPAVLQKIIQDPAYRSGKFGEIRSLLLGMLETYQYERTLLNTTLQLLARHRHTSMSNLHRNVVRGVSPKSQYCLVC</sequence>
<dbReference type="GO" id="GO:0034058">
    <property type="term" value="P:endosomal vesicle fusion"/>
    <property type="evidence" value="ECO:0007669"/>
    <property type="project" value="TreeGrafter"/>
</dbReference>
<organism evidence="3 4">
    <name type="scientific">Ciona savignyi</name>
    <name type="common">Pacific transparent sea squirt</name>
    <dbReference type="NCBI Taxonomy" id="51511"/>
    <lineage>
        <taxon>Eukaryota</taxon>
        <taxon>Metazoa</taxon>
        <taxon>Chordata</taxon>
        <taxon>Tunicata</taxon>
        <taxon>Ascidiacea</taxon>
        <taxon>Phlebobranchia</taxon>
        <taxon>Cionidae</taxon>
        <taxon>Ciona</taxon>
    </lineage>
</organism>
<dbReference type="Pfam" id="PF12816">
    <property type="entry name" value="TPR_Vps8"/>
    <property type="match status" value="1"/>
</dbReference>
<dbReference type="GO" id="GO:0005770">
    <property type="term" value="C:late endosome"/>
    <property type="evidence" value="ECO:0007669"/>
    <property type="project" value="TreeGrafter"/>
</dbReference>